<name>A0ABP7SU09_9BURK</name>
<feature type="transmembrane region" description="Helical" evidence="7">
    <location>
        <begin position="257"/>
        <end position="279"/>
    </location>
</feature>
<keyword evidence="6 7" id="KW-0472">Membrane</keyword>
<gene>
    <name evidence="8" type="ORF">GCM10022212_09590</name>
</gene>
<comment type="caution">
    <text evidence="8">The sequence shown here is derived from an EMBL/GenBank/DDBJ whole genome shotgun (WGS) entry which is preliminary data.</text>
</comment>
<evidence type="ECO:0000313" key="9">
    <source>
        <dbReference type="Proteomes" id="UP001501353"/>
    </source>
</evidence>
<proteinExistence type="inferred from homology"/>
<evidence type="ECO:0000256" key="6">
    <source>
        <dbReference type="ARBA" id="ARBA00023136"/>
    </source>
</evidence>
<keyword evidence="3" id="KW-0997">Cell inner membrane</keyword>
<dbReference type="HAMAP" id="MF_00672">
    <property type="entry name" value="UPF0761"/>
    <property type="match status" value="1"/>
</dbReference>
<feature type="transmembrane region" description="Helical" evidence="7">
    <location>
        <begin position="143"/>
        <end position="167"/>
    </location>
</feature>
<keyword evidence="4 7" id="KW-0812">Transmembrane</keyword>
<keyword evidence="9" id="KW-1185">Reference proteome</keyword>
<dbReference type="InterPro" id="IPR017039">
    <property type="entry name" value="Virul_fac_BrkB"/>
</dbReference>
<dbReference type="Pfam" id="PF03631">
    <property type="entry name" value="Virul_fac_BrkB"/>
    <property type="match status" value="1"/>
</dbReference>
<comment type="similarity">
    <text evidence="7">Belongs to the UPF0761 family.</text>
</comment>
<evidence type="ECO:0000256" key="4">
    <source>
        <dbReference type="ARBA" id="ARBA00022692"/>
    </source>
</evidence>
<accession>A0ABP7SU09</accession>
<keyword evidence="2 7" id="KW-1003">Cell membrane</keyword>
<protein>
    <recommendedName>
        <fullName evidence="7">UPF0761 membrane protein GCM10022212_09590</fullName>
    </recommendedName>
</protein>
<feature type="transmembrane region" description="Helical" evidence="7">
    <location>
        <begin position="102"/>
        <end position="122"/>
    </location>
</feature>
<evidence type="ECO:0000256" key="2">
    <source>
        <dbReference type="ARBA" id="ARBA00022475"/>
    </source>
</evidence>
<reference evidence="9" key="1">
    <citation type="journal article" date="2019" name="Int. J. Syst. Evol. Microbiol.">
        <title>The Global Catalogue of Microorganisms (GCM) 10K type strain sequencing project: providing services to taxonomists for standard genome sequencing and annotation.</title>
        <authorList>
            <consortium name="The Broad Institute Genomics Platform"/>
            <consortium name="The Broad Institute Genome Sequencing Center for Infectious Disease"/>
            <person name="Wu L."/>
            <person name="Ma J."/>
        </authorList>
    </citation>
    <scope>NUCLEOTIDE SEQUENCE [LARGE SCALE GENOMIC DNA]</scope>
    <source>
        <strain evidence="9">JCM 16673</strain>
    </source>
</reference>
<evidence type="ECO:0000256" key="7">
    <source>
        <dbReference type="HAMAP-Rule" id="MF_00672"/>
    </source>
</evidence>
<feature type="transmembrane region" description="Helical" evidence="7">
    <location>
        <begin position="36"/>
        <end position="62"/>
    </location>
</feature>
<dbReference type="InterPro" id="IPR023679">
    <property type="entry name" value="UPF0761_bac"/>
</dbReference>
<organism evidence="8 9">
    <name type="scientific">Actimicrobium antarcticum</name>
    <dbReference type="NCBI Taxonomy" id="1051899"/>
    <lineage>
        <taxon>Bacteria</taxon>
        <taxon>Pseudomonadati</taxon>
        <taxon>Pseudomonadota</taxon>
        <taxon>Betaproteobacteria</taxon>
        <taxon>Burkholderiales</taxon>
        <taxon>Oxalobacteraceae</taxon>
        <taxon>Actimicrobium</taxon>
    </lineage>
</organism>
<evidence type="ECO:0000256" key="1">
    <source>
        <dbReference type="ARBA" id="ARBA00004651"/>
    </source>
</evidence>
<dbReference type="PANTHER" id="PTHR30213:SF0">
    <property type="entry name" value="UPF0761 MEMBRANE PROTEIN YIHY"/>
    <property type="match status" value="1"/>
</dbReference>
<dbReference type="PANTHER" id="PTHR30213">
    <property type="entry name" value="INNER MEMBRANE PROTEIN YHJD"/>
    <property type="match status" value="1"/>
</dbReference>
<dbReference type="EMBL" id="BAAAZE010000005">
    <property type="protein sequence ID" value="GAA4016482.1"/>
    <property type="molecule type" value="Genomic_DNA"/>
</dbReference>
<evidence type="ECO:0000256" key="3">
    <source>
        <dbReference type="ARBA" id="ARBA00022519"/>
    </source>
</evidence>
<dbReference type="NCBIfam" id="TIGR00765">
    <property type="entry name" value="yihY_not_rbn"/>
    <property type="match status" value="1"/>
</dbReference>
<sequence length="433" mass="47762">MVSKRSLTLRGITWSQLRDLFRFAARRLDEEHLPQVAGSLTFTSVLALVPLLTIALAIFTAFPLFNTFRASLEAYFIQNLMPKAIANTILGYLTQFAAKSTGLSAIGGGVLIITAVAMMSTIDRVFNRIWGVRVSRPFLQRVLVYWAILTLGPLLIGVSISLTSYLFSATNGVVLVVPMVGAVAYTLISVALTTGAFSLLYVAVPNRSVDWSDAFWGGLLAGVAFEIAKRLFAAYIVKFPTYTMVYGSVAAVPIFLLWIYMFWMITLAGALLAAALPVVKYERWWFVARPGSAFVDAITILRLLYRSRQAASTSVVDANMIRTGTRLGFDESEQLLQQMLEAGWVGRIKTDAPKRMRWGKSNAGSQDRWVLLANPGQLKLADIYRLFVFDAFGASPLASHVENAVENGLDISLADYFNDEPVRPFHLSSVVRS</sequence>
<dbReference type="RefSeq" id="WP_344762105.1">
    <property type="nucleotide sequence ID" value="NZ_BAAAZE010000005.1"/>
</dbReference>
<dbReference type="Proteomes" id="UP001501353">
    <property type="component" value="Unassembled WGS sequence"/>
</dbReference>
<feature type="transmembrane region" description="Helical" evidence="7">
    <location>
        <begin position="173"/>
        <end position="202"/>
    </location>
</feature>
<comment type="subcellular location">
    <subcellularLocation>
        <location evidence="1 7">Cell membrane</location>
        <topology evidence="1 7">Multi-pass membrane protein</topology>
    </subcellularLocation>
</comment>
<evidence type="ECO:0000256" key="5">
    <source>
        <dbReference type="ARBA" id="ARBA00022989"/>
    </source>
</evidence>
<keyword evidence="5 7" id="KW-1133">Transmembrane helix</keyword>
<evidence type="ECO:0000313" key="8">
    <source>
        <dbReference type="EMBL" id="GAA4016482.1"/>
    </source>
</evidence>
<feature type="transmembrane region" description="Helical" evidence="7">
    <location>
        <begin position="214"/>
        <end position="237"/>
    </location>
</feature>